<dbReference type="Pfam" id="PF10589">
    <property type="entry name" value="NADH_4Fe-4S"/>
    <property type="match status" value="1"/>
</dbReference>
<feature type="region of interest" description="Disordered" evidence="21">
    <location>
        <begin position="621"/>
        <end position="668"/>
    </location>
</feature>
<dbReference type="SMART" id="SM00355">
    <property type="entry name" value="ZnF_C2H2"/>
    <property type="match status" value="4"/>
</dbReference>
<comment type="caution">
    <text evidence="26">The sequence shown here is derived from an EMBL/GenBank/DDBJ whole genome shotgun (WGS) entry which is preliminary data.</text>
</comment>
<dbReference type="Gene3D" id="1.10.287.70">
    <property type="match status" value="1"/>
</dbReference>
<dbReference type="GO" id="GO:0005743">
    <property type="term" value="C:mitochondrial inner membrane"/>
    <property type="evidence" value="ECO:0007669"/>
    <property type="project" value="UniProtKB-ARBA"/>
</dbReference>
<dbReference type="GO" id="GO:0008270">
    <property type="term" value="F:zinc ion binding"/>
    <property type="evidence" value="ECO:0007669"/>
    <property type="project" value="UniProtKB-KW"/>
</dbReference>
<evidence type="ECO:0000256" key="6">
    <source>
        <dbReference type="ARBA" id="ARBA00022485"/>
    </source>
</evidence>
<name>A0AAN8R6D9_9TELE</name>
<comment type="subunit">
    <text evidence="18">Core subunit of respiratory chain NADH dehydrogenase (Complex I) which is composed of 45 different subunits. This is a component of the flavoprotein-sulfur (FP) fragment of the enzyme. Interacts with RAB5IF.</text>
</comment>
<dbReference type="InterPro" id="IPR054765">
    <property type="entry name" value="SLBB_dom"/>
</dbReference>
<evidence type="ECO:0000256" key="20">
    <source>
        <dbReference type="PROSITE-ProRule" id="PRU00042"/>
    </source>
</evidence>
<keyword evidence="22" id="KW-0472">Membrane</keyword>
<dbReference type="Proteomes" id="UP001356427">
    <property type="component" value="Unassembled WGS sequence"/>
</dbReference>
<evidence type="ECO:0000256" key="7">
    <source>
        <dbReference type="ARBA" id="ARBA00022630"/>
    </source>
</evidence>
<proteinExistence type="inferred from homology"/>
<keyword evidence="22" id="KW-1133">Transmembrane helix</keyword>
<feature type="transmembrane region" description="Helical" evidence="22">
    <location>
        <begin position="87"/>
        <end position="111"/>
    </location>
</feature>
<feature type="region of interest" description="Disordered" evidence="21">
    <location>
        <begin position="900"/>
        <end position="1078"/>
    </location>
</feature>
<dbReference type="SUPFAM" id="SSF57667">
    <property type="entry name" value="beta-beta-alpha zinc fingers"/>
    <property type="match status" value="2"/>
</dbReference>
<keyword evidence="27" id="KW-1185">Reference proteome</keyword>
<dbReference type="GO" id="GO:0051539">
    <property type="term" value="F:4 iron, 4 sulfur cluster binding"/>
    <property type="evidence" value="ECO:0007669"/>
    <property type="project" value="UniProtKB-KW"/>
</dbReference>
<dbReference type="PROSITE" id="PS00645">
    <property type="entry name" value="COMPLEX1_51K_2"/>
    <property type="match status" value="1"/>
</dbReference>
<evidence type="ECO:0000256" key="18">
    <source>
        <dbReference type="ARBA" id="ARBA00046881"/>
    </source>
</evidence>
<evidence type="ECO:0000256" key="8">
    <source>
        <dbReference type="ARBA" id="ARBA00022643"/>
    </source>
</evidence>
<dbReference type="InterPro" id="IPR019575">
    <property type="entry name" value="Nuop51_4Fe4S-bd"/>
</dbReference>
<keyword evidence="13" id="KW-0408">Iron</keyword>
<dbReference type="FunFam" id="3.10.20.600:FF:000001">
    <property type="entry name" value="NADH dehydrogenase [ubiquinone] flavoprotein 1, mitochondrial"/>
    <property type="match status" value="1"/>
</dbReference>
<dbReference type="SUPFAM" id="SSF81324">
    <property type="entry name" value="Voltage-gated potassium channels"/>
    <property type="match status" value="1"/>
</dbReference>
<dbReference type="Gene3D" id="3.10.20.600">
    <property type="match status" value="1"/>
</dbReference>
<evidence type="ECO:0000313" key="27">
    <source>
        <dbReference type="Proteomes" id="UP001356427"/>
    </source>
</evidence>
<evidence type="ECO:0000256" key="12">
    <source>
        <dbReference type="ARBA" id="ARBA00022833"/>
    </source>
</evidence>
<dbReference type="PROSITE" id="PS00028">
    <property type="entry name" value="ZINC_FINGER_C2H2_1"/>
    <property type="match status" value="3"/>
</dbReference>
<dbReference type="GO" id="GO:0032502">
    <property type="term" value="P:developmental process"/>
    <property type="evidence" value="ECO:0007669"/>
    <property type="project" value="UniProtKB-ARBA"/>
</dbReference>
<feature type="compositionally biased region" description="Gly residues" evidence="21">
    <location>
        <begin position="1210"/>
        <end position="1220"/>
    </location>
</feature>
<dbReference type="PANTHER" id="PTHR11780:SF10">
    <property type="entry name" value="NADH DEHYDROGENASE [UBIQUINONE] FLAVOPROTEIN 1, MITOCHONDRIAL"/>
    <property type="match status" value="1"/>
</dbReference>
<dbReference type="InterPro" id="IPR036236">
    <property type="entry name" value="Znf_C2H2_sf"/>
</dbReference>
<evidence type="ECO:0000256" key="9">
    <source>
        <dbReference type="ARBA" id="ARBA00022723"/>
    </source>
</evidence>
<dbReference type="PROSITE" id="PS50042">
    <property type="entry name" value="CNMP_BINDING_3"/>
    <property type="match status" value="1"/>
</dbReference>
<dbReference type="SUPFAM" id="SSF142019">
    <property type="entry name" value="Nqo1 FMN-binding domain-like"/>
    <property type="match status" value="2"/>
</dbReference>
<evidence type="ECO:0000256" key="19">
    <source>
        <dbReference type="ARBA" id="ARBA00048769"/>
    </source>
</evidence>
<evidence type="ECO:0000256" key="15">
    <source>
        <dbReference type="ARBA" id="ARBA00023075"/>
    </source>
</evidence>
<dbReference type="SMART" id="SM00928">
    <property type="entry name" value="NADH_4Fe-4S"/>
    <property type="match status" value="1"/>
</dbReference>
<dbReference type="NCBIfam" id="NF010120">
    <property type="entry name" value="PRK13596.1"/>
    <property type="match status" value="1"/>
</dbReference>
<feature type="domain" description="C2H2-type" evidence="25">
    <location>
        <begin position="1160"/>
        <end position="1193"/>
    </location>
</feature>
<organism evidence="26 27">
    <name type="scientific">Coregonus suidteri</name>
    <dbReference type="NCBI Taxonomy" id="861788"/>
    <lineage>
        <taxon>Eukaryota</taxon>
        <taxon>Metazoa</taxon>
        <taxon>Chordata</taxon>
        <taxon>Craniata</taxon>
        <taxon>Vertebrata</taxon>
        <taxon>Euteleostomi</taxon>
        <taxon>Actinopterygii</taxon>
        <taxon>Neopterygii</taxon>
        <taxon>Teleostei</taxon>
        <taxon>Protacanthopterygii</taxon>
        <taxon>Salmoniformes</taxon>
        <taxon>Salmonidae</taxon>
        <taxon>Coregoninae</taxon>
        <taxon>Coregonus</taxon>
    </lineage>
</organism>
<comment type="cofactor">
    <cofactor evidence="1">
        <name>FMN</name>
        <dbReference type="ChEBI" id="CHEBI:58210"/>
    </cofactor>
</comment>
<evidence type="ECO:0000259" key="24">
    <source>
        <dbReference type="PROSITE" id="PS50097"/>
    </source>
</evidence>
<dbReference type="InterPro" id="IPR011333">
    <property type="entry name" value="SKP1/BTB/POZ_sf"/>
</dbReference>
<dbReference type="GO" id="GO:0010181">
    <property type="term" value="F:FMN binding"/>
    <property type="evidence" value="ECO:0007669"/>
    <property type="project" value="InterPro"/>
</dbReference>
<evidence type="ECO:0000256" key="2">
    <source>
        <dbReference type="ARBA" id="ARBA00001966"/>
    </source>
</evidence>
<dbReference type="Pfam" id="PF00027">
    <property type="entry name" value="cNMP_binding"/>
    <property type="match status" value="1"/>
</dbReference>
<feature type="region of interest" description="Disordered" evidence="21">
    <location>
        <begin position="1192"/>
        <end position="1228"/>
    </location>
</feature>
<dbReference type="InterPro" id="IPR050837">
    <property type="entry name" value="ComplexI_51kDa_subunit"/>
</dbReference>
<dbReference type="CDD" id="cd00038">
    <property type="entry name" value="CAP_ED"/>
    <property type="match status" value="1"/>
</dbReference>
<dbReference type="SUPFAM" id="SSF54695">
    <property type="entry name" value="POZ domain"/>
    <property type="match status" value="1"/>
</dbReference>
<evidence type="ECO:0000256" key="11">
    <source>
        <dbReference type="ARBA" id="ARBA00022771"/>
    </source>
</evidence>
<evidence type="ECO:0000259" key="23">
    <source>
        <dbReference type="PROSITE" id="PS50042"/>
    </source>
</evidence>
<dbReference type="FunFam" id="1.10.287.630:FF:000002">
    <property type="entry name" value="Potassium/sodium hyperpolarization-activated cyclic nucleotide-gated channel 4"/>
    <property type="match status" value="1"/>
</dbReference>
<feature type="transmembrane region" description="Helical" evidence="22">
    <location>
        <begin position="56"/>
        <end position="75"/>
    </location>
</feature>
<sequence>MTYDLASAMVRIVNLIGMMLLLCHWDGCLQFLVPMLQDFPLDCWVSKNNMVNDTWGIQYSYALFKAMSHMLCIGYGAQAPEGMTDVWLTMLSMIIGATCYAMFIGHATALIQSLDSSRRQYQEKYKQVEQYMSFHKLPADVRQRIHEYYEHRFQGKMFDEENILGELSEPLKEAIVSFNCRSLVAHMPLFANADPNFVTAVLTKLRFEVFQPNDLIIREGTMGRKMYFIQHGRVGILTRGNKETKLSDGSYFGEICLLTRGRRTASVRADTYCRLYSLSVDSFNEVLEEHPMMRRAFETVAVDRLDRIGRKNSILMRKSSQAGSMAGGSGLGRGGRGGGGAGLAMGGLGSCDSMLVQQIVKHDSMPAMQEAIAAAAAGRGGATGGSGTVSPRPHPLIWAPLIHAPLQTAAATTNVAIALMHQQQQQQQLQHQLQQQHALGGAIFLPSISPSPSVSFPLSPPRPPVLQPLRPSVSSLIGMMGVGGMGGLSPRGGFPAFPSPSPFPMAPPGGVISPPVAQTPPTPASSVPTSVQLGRTLHYSLRLHPEHPSVMSGTPGIPKVGGATTPHLFYHVNPTAATSVMSDTCSSMAGQQGAKEALLRHGGGSNQGLPALGRLTQEARLRSASQPTLPHRSWASVQPHPPLQRKASGDLQPAPGVSIPTCPPLPSFPPTSLRQTLLLAYRTVADPPVPCPPQRSLSSPARANPQRGCGESGDPRGATGGGPGSTEAGQVGRDETTQVTPAHSFVSLETVYGLEVAMSPGEDGLIGIPFPEHSSELLFRLNAQRRAGQLCDLTLTSRGARYPTHRSVMAAVSLYFRGLFGAEEGAEAGGGGGFSVCQLDCVTPDALDALLEFAYTATLTIRSSGMRDVLRGAQLLGIQCVVDACRDILGETAGEVEWETGEQRVQAEREREVARGMKKGSRRKIDRRRVTKVESSHHQPLPHRPNVNTHQHPSTPPPHPSPVQDGARSQPSTRPPSPEQEEHPSTTGQNGDRKQGRGAGRGSTAVNGEVHWPQERLLAPHPPLPLSDDRLSEDEEEMEGVGNGGVPSFTSAPLAEQGGATGPGGGGRKRKSQTPQQCPVCQKIIHGAGKLPRHMRTHTGEKPFECSTCGVRFTRNDKLKIHMRKHTGERPYPCPHCPARFLHSYDLKNHLSLHSGARPFECPLCHKAFAREDHLQRHRKGLSCLEVRTRARPRRGSGADHGEEGRRARGGGGGGGGGRGHSPDQLDPLENLALQPHASAFHPRAGMVGLGDEAGVGDGAGGQMVFQKEADRERALALLGPHRLPYTGLLWRSLELGARGEAQVRTRRPAQQCLSPHLGQRYSTAAKQQENPKKTKFGPLSDQDRIFTNLYGRHDWSLKGALRRGDWYKTKEILLKGTDWILNEVKVSGLRGRGGAGFPTGMKWGFMNKPSDGRPKYLVVNADEGEPGTCKDREIMRHDPHKLVEGCLVAGRAMGARAAYIYIRGELHQYTEFYNESSNTQVSTTSPMVRVLYNESSNAHRGVLQTVRVLQRVLQYTGGDTVCPVCSRVAINEAYVAGLIGKNACGSGYDFDVFVMRVAGAYICGEETALIESLEGKQGKPRLKPPFPADIGVFGCPTTVANVETVAVAPAICRRGGAWFASFGRERNAGTKLFNISGHVNTPCTVEEEMSIPLRELIERHAGGVRGGWDNLLGVIPGGSSTPIIPRSVCDDVMMDFDDLVRAESALGTAAIIVMDKSTDVIRAIAPLVEFYKHESCGQCTPCREGVDWMDKMMWRFVRGDAANSEIDMIWELSKQIEGHTICALGDGAAWPVQGLVRHFCPVMESRISEYHKKNPAREADIEMI</sequence>
<dbReference type="GO" id="GO:0008137">
    <property type="term" value="F:NADH dehydrogenase (ubiquinone) activity"/>
    <property type="evidence" value="ECO:0007669"/>
    <property type="project" value="UniProtKB-EC"/>
</dbReference>
<keyword evidence="9" id="KW-0479">Metal-binding</keyword>
<feature type="domain" description="BTB" evidence="24">
    <location>
        <begin position="791"/>
        <end position="863"/>
    </location>
</feature>
<keyword evidence="11 20" id="KW-0863">Zinc-finger</keyword>
<dbReference type="FunFam" id="3.30.160.60:FF:000673">
    <property type="entry name" value="Zinc finger and BTB domain-containing 7B"/>
    <property type="match status" value="1"/>
</dbReference>
<feature type="region of interest" description="Disordered" evidence="21">
    <location>
        <begin position="688"/>
        <end position="742"/>
    </location>
</feature>
<evidence type="ECO:0000256" key="16">
    <source>
        <dbReference type="ARBA" id="ARBA00030807"/>
    </source>
</evidence>
<feature type="compositionally biased region" description="Basic residues" evidence="21">
    <location>
        <begin position="916"/>
        <end position="930"/>
    </location>
</feature>
<gene>
    <name evidence="26" type="ORF">J4Q44_G00024710</name>
</gene>
<dbReference type="Pfam" id="PF22461">
    <property type="entry name" value="SLBB_2"/>
    <property type="match status" value="1"/>
</dbReference>
<feature type="domain" description="C2H2-type" evidence="25">
    <location>
        <begin position="1132"/>
        <end position="1159"/>
    </location>
</feature>
<dbReference type="Gene3D" id="1.10.287.630">
    <property type="entry name" value="Helix hairpin bin"/>
    <property type="match status" value="1"/>
</dbReference>
<keyword evidence="14" id="KW-0411">Iron-sulfur</keyword>
<dbReference type="FunFam" id="1.20.1440.230:FF:000001">
    <property type="entry name" value="Mitochondrial NADH dehydrogenase flavoprotein 1"/>
    <property type="match status" value="1"/>
</dbReference>
<dbReference type="GO" id="GO:0045271">
    <property type="term" value="C:respiratory chain complex I"/>
    <property type="evidence" value="ECO:0007669"/>
    <property type="project" value="UniProtKB-ARBA"/>
</dbReference>
<comment type="similarity">
    <text evidence="3">Belongs to the complex I 51 kDa subunit family.</text>
</comment>
<dbReference type="SUPFAM" id="SSF142984">
    <property type="entry name" value="Nqo1 middle domain-like"/>
    <property type="match status" value="1"/>
</dbReference>
<dbReference type="InterPro" id="IPR011538">
    <property type="entry name" value="Nuo51_FMN-bd"/>
</dbReference>
<dbReference type="Gene3D" id="3.30.710.10">
    <property type="entry name" value="Potassium Channel Kv1.1, Chain A"/>
    <property type="match status" value="1"/>
</dbReference>
<protein>
    <recommendedName>
        <fullName evidence="5">NADH dehydrogenase [ubiquinone] flavoprotein 1, mitochondrial</fullName>
        <ecNumber evidence="4">7.1.1.2</ecNumber>
    </recommendedName>
    <alternativeName>
        <fullName evidence="16">Complex I-51kD</fullName>
    </alternativeName>
    <alternativeName>
        <fullName evidence="17">NADH-ubiquinone oxidoreductase 51 kDa subunit</fullName>
    </alternativeName>
</protein>
<evidence type="ECO:0000256" key="3">
    <source>
        <dbReference type="ARBA" id="ARBA00007523"/>
    </source>
</evidence>
<keyword evidence="7" id="KW-0285">Flavoprotein</keyword>
<dbReference type="InterPro" id="IPR000210">
    <property type="entry name" value="BTB/POZ_dom"/>
</dbReference>
<evidence type="ECO:0000256" key="17">
    <source>
        <dbReference type="ARBA" id="ARBA00030999"/>
    </source>
</evidence>
<dbReference type="PROSITE" id="PS50157">
    <property type="entry name" value="ZINC_FINGER_C2H2_2"/>
    <property type="match status" value="4"/>
</dbReference>
<dbReference type="EMBL" id="JAGTTL010000002">
    <property type="protein sequence ID" value="KAK6326826.1"/>
    <property type="molecule type" value="Genomic_DNA"/>
</dbReference>
<dbReference type="PROSITE" id="PS00888">
    <property type="entry name" value="CNMP_BINDING_1"/>
    <property type="match status" value="1"/>
</dbReference>
<dbReference type="GO" id="GO:0006120">
    <property type="term" value="P:mitochondrial electron transport, NADH to ubiquinone"/>
    <property type="evidence" value="ECO:0007669"/>
    <property type="project" value="UniProtKB-ARBA"/>
</dbReference>
<feature type="domain" description="C2H2-type" evidence="25">
    <location>
        <begin position="1076"/>
        <end position="1103"/>
    </location>
</feature>
<keyword evidence="10" id="KW-0677">Repeat</keyword>
<evidence type="ECO:0000256" key="13">
    <source>
        <dbReference type="ARBA" id="ARBA00023004"/>
    </source>
</evidence>
<dbReference type="SUPFAM" id="SSF140490">
    <property type="entry name" value="Nqo1C-terminal domain-like"/>
    <property type="match status" value="1"/>
</dbReference>
<dbReference type="InterPro" id="IPR018488">
    <property type="entry name" value="cNMP-bd_CS"/>
</dbReference>
<dbReference type="SMART" id="SM00225">
    <property type="entry name" value="BTB"/>
    <property type="match status" value="1"/>
</dbReference>
<dbReference type="InterPro" id="IPR037207">
    <property type="entry name" value="Nuop51_4Fe4S-bd_sf"/>
</dbReference>
<comment type="cofactor">
    <cofactor evidence="2">
        <name>[4Fe-4S] cluster</name>
        <dbReference type="ChEBI" id="CHEBI:49883"/>
    </cofactor>
</comment>
<keyword evidence="12" id="KW-0862">Zinc</keyword>
<dbReference type="FunFam" id="3.30.160.60:FF:000202">
    <property type="entry name" value="Zinc finger protein 574"/>
    <property type="match status" value="1"/>
</dbReference>
<dbReference type="Pfam" id="PF00096">
    <property type="entry name" value="zf-C2H2"/>
    <property type="match status" value="2"/>
</dbReference>
<dbReference type="Pfam" id="PF00651">
    <property type="entry name" value="BTB"/>
    <property type="match status" value="1"/>
</dbReference>
<feature type="domain" description="Cyclic nucleotide-binding" evidence="23">
    <location>
        <begin position="189"/>
        <end position="295"/>
    </location>
</feature>
<dbReference type="FunFam" id="3.30.160.60:FF:000115">
    <property type="entry name" value="Zinc finger and BTB domain containing 7C"/>
    <property type="match status" value="1"/>
</dbReference>
<keyword evidence="22" id="KW-0812">Transmembrane</keyword>
<dbReference type="InterPro" id="IPR018490">
    <property type="entry name" value="cNMP-bd_dom_sf"/>
</dbReference>
<dbReference type="Gene3D" id="3.40.50.11540">
    <property type="entry name" value="NADH-ubiquinone oxidoreductase 51kDa subunit"/>
    <property type="match status" value="2"/>
</dbReference>
<dbReference type="SMART" id="SM00100">
    <property type="entry name" value="cNMP"/>
    <property type="match status" value="1"/>
</dbReference>
<dbReference type="FunFam" id="2.60.120.10:FF:000007">
    <property type="entry name" value="Putative potassium/sodium hyperpolarization-activated cyclic nucleotide-gated channel 2"/>
    <property type="match status" value="1"/>
</dbReference>
<feature type="compositionally biased region" description="Basic and acidic residues" evidence="21">
    <location>
        <begin position="1197"/>
        <end position="1207"/>
    </location>
</feature>
<keyword evidence="15" id="KW-0830">Ubiquinone</keyword>
<keyword evidence="6" id="KW-0004">4Fe-4S</keyword>
<dbReference type="EC" id="7.1.1.2" evidence="4"/>
<evidence type="ECO:0000313" key="26">
    <source>
        <dbReference type="EMBL" id="KAK6326826.1"/>
    </source>
</evidence>
<evidence type="ECO:0000256" key="1">
    <source>
        <dbReference type="ARBA" id="ARBA00001917"/>
    </source>
</evidence>
<evidence type="ECO:0000256" key="21">
    <source>
        <dbReference type="SAM" id="MobiDB-lite"/>
    </source>
</evidence>
<evidence type="ECO:0000256" key="10">
    <source>
        <dbReference type="ARBA" id="ARBA00022737"/>
    </source>
</evidence>
<evidence type="ECO:0000256" key="5">
    <source>
        <dbReference type="ARBA" id="ARBA00022402"/>
    </source>
</evidence>
<dbReference type="InterPro" id="IPR037225">
    <property type="entry name" value="Nuo51_FMN-bd_sf"/>
</dbReference>
<dbReference type="Pfam" id="PF01512">
    <property type="entry name" value="Complex1_51K"/>
    <property type="match status" value="1"/>
</dbReference>
<dbReference type="PROSITE" id="PS50097">
    <property type="entry name" value="BTB"/>
    <property type="match status" value="1"/>
</dbReference>
<dbReference type="Gene3D" id="3.30.160.60">
    <property type="entry name" value="Classic Zinc Finger"/>
    <property type="match status" value="4"/>
</dbReference>
<feature type="compositionally biased region" description="Basic and acidic residues" evidence="21">
    <location>
        <begin position="901"/>
        <end position="915"/>
    </location>
</feature>
<feature type="domain" description="C2H2-type" evidence="25">
    <location>
        <begin position="1104"/>
        <end position="1131"/>
    </location>
</feature>
<evidence type="ECO:0000256" key="14">
    <source>
        <dbReference type="ARBA" id="ARBA00023014"/>
    </source>
</evidence>
<feature type="transmembrane region" description="Helical" evidence="22">
    <location>
        <begin position="12"/>
        <end position="36"/>
    </location>
</feature>
<dbReference type="SUPFAM" id="SSF51206">
    <property type="entry name" value="cAMP-binding domain-like"/>
    <property type="match status" value="1"/>
</dbReference>
<comment type="catalytic activity">
    <reaction evidence="19">
        <text>a ubiquinone + NADH + 5 H(+)(in) = a ubiquinol + NAD(+) + 4 H(+)(out)</text>
        <dbReference type="Rhea" id="RHEA:29091"/>
        <dbReference type="Rhea" id="RHEA-COMP:9565"/>
        <dbReference type="Rhea" id="RHEA-COMP:9566"/>
        <dbReference type="ChEBI" id="CHEBI:15378"/>
        <dbReference type="ChEBI" id="CHEBI:16389"/>
        <dbReference type="ChEBI" id="CHEBI:17976"/>
        <dbReference type="ChEBI" id="CHEBI:57540"/>
        <dbReference type="ChEBI" id="CHEBI:57945"/>
        <dbReference type="EC" id="7.1.1.2"/>
    </reaction>
    <physiologicalReaction direction="left-to-right" evidence="19">
        <dbReference type="Rhea" id="RHEA:29092"/>
    </physiologicalReaction>
</comment>
<accession>A0AAN8R6D9</accession>
<dbReference type="InterPro" id="IPR001949">
    <property type="entry name" value="NADH-UbQ_OxRdtase_51kDa_CS"/>
</dbReference>
<dbReference type="Gene3D" id="1.20.1440.230">
    <property type="entry name" value="NADH-ubiquinone oxidoreductase 51kDa subunit, iron-sulphur binding domain"/>
    <property type="match status" value="1"/>
</dbReference>
<dbReference type="InterPro" id="IPR014710">
    <property type="entry name" value="RmlC-like_jellyroll"/>
</dbReference>
<reference evidence="26 27" key="1">
    <citation type="submission" date="2021-04" db="EMBL/GenBank/DDBJ databases">
        <authorList>
            <person name="De Guttry C."/>
            <person name="Zahm M."/>
            <person name="Klopp C."/>
            <person name="Cabau C."/>
            <person name="Louis A."/>
            <person name="Berthelot C."/>
            <person name="Parey E."/>
            <person name="Roest Crollius H."/>
            <person name="Montfort J."/>
            <person name="Robinson-Rechavi M."/>
            <person name="Bucao C."/>
            <person name="Bouchez O."/>
            <person name="Gislard M."/>
            <person name="Lluch J."/>
            <person name="Milhes M."/>
            <person name="Lampietro C."/>
            <person name="Lopez Roques C."/>
            <person name="Donnadieu C."/>
            <person name="Braasch I."/>
            <person name="Desvignes T."/>
            <person name="Postlethwait J."/>
            <person name="Bobe J."/>
            <person name="Wedekind C."/>
            <person name="Guiguen Y."/>
        </authorList>
    </citation>
    <scope>NUCLEOTIDE SEQUENCE [LARGE SCALE GENOMIC DNA]</scope>
    <source>
        <strain evidence="26">Cs_M1</strain>
        <tissue evidence="26">Blood</tissue>
    </source>
</reference>
<evidence type="ECO:0000259" key="25">
    <source>
        <dbReference type="PROSITE" id="PS50157"/>
    </source>
</evidence>
<evidence type="ECO:0000256" key="4">
    <source>
        <dbReference type="ARBA" id="ARBA00012944"/>
    </source>
</evidence>
<dbReference type="InterPro" id="IPR000595">
    <property type="entry name" value="cNMP-bd_dom"/>
</dbReference>
<dbReference type="Gene3D" id="2.60.120.10">
    <property type="entry name" value="Jelly Rolls"/>
    <property type="match status" value="1"/>
</dbReference>
<dbReference type="InterPro" id="IPR013087">
    <property type="entry name" value="Znf_C2H2_type"/>
</dbReference>
<dbReference type="PANTHER" id="PTHR11780">
    <property type="entry name" value="NADH-UBIQUINONE OXIDOREDUCTASE FLAVOPROTEIN 1 NDUFV1"/>
    <property type="match status" value="1"/>
</dbReference>
<evidence type="ECO:0000256" key="22">
    <source>
        <dbReference type="SAM" id="Phobius"/>
    </source>
</evidence>
<keyword evidence="8" id="KW-0288">FMN</keyword>